<accession>A0A0P7VE89</accession>
<feature type="chain" id="PRO_5010627582" evidence="5">
    <location>
        <begin position="25"/>
        <end position="111"/>
    </location>
</feature>
<dbReference type="SUPFAM" id="SSF64546">
    <property type="entry name" value="Satiety factor CART (cocaine and amphetamine regulated transcript)"/>
    <property type="match status" value="1"/>
</dbReference>
<keyword evidence="4" id="KW-1015">Disulfide bond</keyword>
<dbReference type="GO" id="GO:0043410">
    <property type="term" value="P:positive regulation of MAPK cascade"/>
    <property type="evidence" value="ECO:0007669"/>
    <property type="project" value="InterPro"/>
</dbReference>
<dbReference type="InterPro" id="IPR036722">
    <property type="entry name" value="CART_C_sf"/>
</dbReference>
<comment type="subcellular location">
    <subcellularLocation>
        <location evidence="1">Secreted</location>
    </subcellularLocation>
</comment>
<dbReference type="Pfam" id="PF06373">
    <property type="entry name" value="CART"/>
    <property type="match status" value="1"/>
</dbReference>
<reference evidence="7 9" key="2">
    <citation type="submission" date="2019-04" db="EMBL/GenBank/DDBJ databases">
        <authorList>
            <consortium name="Wellcome Sanger Institute Data Sharing"/>
        </authorList>
    </citation>
    <scope>NUCLEOTIDE SEQUENCE [LARGE SCALE GENOMIC DNA]</scope>
</reference>
<keyword evidence="5" id="KW-0732">Signal</keyword>
<dbReference type="GeneID" id="108941051"/>
<evidence type="ECO:0000313" key="8">
    <source>
        <dbReference type="Proteomes" id="UP000034805"/>
    </source>
</evidence>
<evidence type="ECO:0000256" key="5">
    <source>
        <dbReference type="SAM" id="SignalP"/>
    </source>
</evidence>
<dbReference type="CTD" id="100329270"/>
<reference evidence="7" key="3">
    <citation type="submission" date="2025-05" db="UniProtKB">
        <authorList>
            <consortium name="Ensembl"/>
        </authorList>
    </citation>
    <scope>IDENTIFICATION</scope>
</reference>
<dbReference type="GO" id="GO:0009267">
    <property type="term" value="P:cellular response to starvation"/>
    <property type="evidence" value="ECO:0007669"/>
    <property type="project" value="InterPro"/>
</dbReference>
<dbReference type="GO" id="GO:0007186">
    <property type="term" value="P:G protein-coupled receptor signaling pathway"/>
    <property type="evidence" value="ECO:0007669"/>
    <property type="project" value="InterPro"/>
</dbReference>
<evidence type="ECO:0000313" key="7">
    <source>
        <dbReference type="Ensembl" id="ENSSFOP00015060530.1"/>
    </source>
</evidence>
<evidence type="ECO:0000256" key="2">
    <source>
        <dbReference type="ARBA" id="ARBA00005294"/>
    </source>
</evidence>
<evidence type="ECO:0000256" key="4">
    <source>
        <dbReference type="ARBA" id="ARBA00023157"/>
    </source>
</evidence>
<dbReference type="PANTHER" id="PTHR16655:SF2">
    <property type="entry name" value="COCAINE- AND AMPHETAMINE-REGULATED TRANSCRIPT PROTEIN-LIKE"/>
    <property type="match status" value="1"/>
</dbReference>
<dbReference type="GeneTree" id="ENSGT00390000018319"/>
<dbReference type="KEGG" id="sfm:108941051"/>
<dbReference type="OrthoDB" id="9929886at2759"/>
<protein>
    <submittedName>
        <fullName evidence="7">Cocaine- and amphetamine-regulated transcript protein-like</fullName>
    </submittedName>
    <submittedName>
        <fullName evidence="6">Cocaine-and amphetamine-regulated transcript protein-like</fullName>
    </submittedName>
</protein>
<proteinExistence type="inferred from homology"/>
<evidence type="ECO:0000313" key="9">
    <source>
        <dbReference type="Proteomes" id="UP000694397"/>
    </source>
</evidence>
<dbReference type="Ensembl" id="ENSSFOT00015048230.1">
    <property type="protein sequence ID" value="ENSSFOP00015060530.1"/>
    <property type="gene ID" value="ENSSFOG00015029180.1"/>
</dbReference>
<dbReference type="Proteomes" id="UP000034805">
    <property type="component" value="Unassembled WGS sequence"/>
</dbReference>
<keyword evidence="9" id="KW-1185">Reference proteome</keyword>
<evidence type="ECO:0000256" key="3">
    <source>
        <dbReference type="ARBA" id="ARBA00022525"/>
    </source>
</evidence>
<dbReference type="Proteomes" id="UP000694397">
    <property type="component" value="Chromosome 11"/>
</dbReference>
<dbReference type="AlphaFoldDB" id="A0A0P7VE89"/>
<sequence>MLCMRGSGIMLLTLLCVTLLSVLSRGHTSNEVSASAEELGGKKTGSSAETELVEALEEILGKFENRVPEKRGSIPTCGRGERCAVKLGPRIGKLCDCGRGSHCNSFLLKCI</sequence>
<dbReference type="GO" id="GO:0005615">
    <property type="term" value="C:extracellular space"/>
    <property type="evidence" value="ECO:0007669"/>
    <property type="project" value="InterPro"/>
</dbReference>
<comment type="similarity">
    <text evidence="2">Belongs to the CART family.</text>
</comment>
<feature type="signal peptide" evidence="5">
    <location>
        <begin position="1"/>
        <end position="24"/>
    </location>
</feature>
<dbReference type="InterPro" id="IPR009106">
    <property type="entry name" value="CART"/>
</dbReference>
<dbReference type="GO" id="GO:0032099">
    <property type="term" value="P:negative regulation of appetite"/>
    <property type="evidence" value="ECO:0007669"/>
    <property type="project" value="InterPro"/>
</dbReference>
<reference evidence="6 8" key="1">
    <citation type="submission" date="2015-08" db="EMBL/GenBank/DDBJ databases">
        <title>The genome of the Asian arowana (Scleropages formosus).</title>
        <authorList>
            <person name="Tan M.H."/>
            <person name="Gan H.M."/>
            <person name="Croft L.J."/>
            <person name="Austin C.M."/>
        </authorList>
    </citation>
    <scope>NUCLEOTIDE SEQUENCE [LARGE SCALE GENOMIC DNA]</scope>
    <source>
        <strain evidence="6">Aro1</strain>
    </source>
</reference>
<evidence type="ECO:0000256" key="1">
    <source>
        <dbReference type="ARBA" id="ARBA00004613"/>
    </source>
</evidence>
<evidence type="ECO:0000313" key="6">
    <source>
        <dbReference type="EMBL" id="KPP80119.1"/>
    </source>
</evidence>
<dbReference type="EMBL" id="JARO02000057">
    <property type="protein sequence ID" value="KPP80119.1"/>
    <property type="molecule type" value="Genomic_DNA"/>
</dbReference>
<dbReference type="PANTHER" id="PTHR16655">
    <property type="entry name" value="COCAINE AND AMPHETAMINE REGULATED TRANSCRIPT PROTEIN"/>
    <property type="match status" value="1"/>
</dbReference>
<organism evidence="6 8">
    <name type="scientific">Scleropages formosus</name>
    <name type="common">Asian bonytongue</name>
    <name type="synonym">Osteoglossum formosum</name>
    <dbReference type="NCBI Taxonomy" id="113540"/>
    <lineage>
        <taxon>Eukaryota</taxon>
        <taxon>Metazoa</taxon>
        <taxon>Chordata</taxon>
        <taxon>Craniata</taxon>
        <taxon>Vertebrata</taxon>
        <taxon>Euteleostomi</taxon>
        <taxon>Actinopterygii</taxon>
        <taxon>Neopterygii</taxon>
        <taxon>Teleostei</taxon>
        <taxon>Osteoglossocephala</taxon>
        <taxon>Osteoglossomorpha</taxon>
        <taxon>Osteoglossiformes</taxon>
        <taxon>Osteoglossidae</taxon>
        <taxon>Scleropages</taxon>
    </lineage>
</organism>
<dbReference type="GO" id="GO:0005184">
    <property type="term" value="F:neuropeptide hormone activity"/>
    <property type="evidence" value="ECO:0007669"/>
    <property type="project" value="InterPro"/>
</dbReference>
<gene>
    <name evidence="7" type="primary">cartl</name>
    <name evidence="6" type="ORF">Z043_100262</name>
</gene>
<dbReference type="RefSeq" id="XP_018619006.1">
    <property type="nucleotide sequence ID" value="XM_018763490.2"/>
</dbReference>
<dbReference type="GO" id="GO:0008343">
    <property type="term" value="P:adult feeding behavior"/>
    <property type="evidence" value="ECO:0007669"/>
    <property type="project" value="InterPro"/>
</dbReference>
<dbReference type="Gene3D" id="4.10.40.30">
    <property type="entry name" value="CART, C-terminal domain"/>
    <property type="match status" value="1"/>
</dbReference>
<keyword evidence="3" id="KW-0964">Secreted</keyword>
<name>A0A0P7VE89_SCLFO</name>